<gene>
    <name evidence="1" type="ORF">NM688_g6691</name>
</gene>
<dbReference type="EMBL" id="JANHOG010001417">
    <property type="protein sequence ID" value="KAJ3537424.1"/>
    <property type="molecule type" value="Genomic_DNA"/>
</dbReference>
<evidence type="ECO:0000313" key="2">
    <source>
        <dbReference type="Proteomes" id="UP001148662"/>
    </source>
</evidence>
<dbReference type="Proteomes" id="UP001148662">
    <property type="component" value="Unassembled WGS sequence"/>
</dbReference>
<evidence type="ECO:0000313" key="1">
    <source>
        <dbReference type="EMBL" id="KAJ3537424.1"/>
    </source>
</evidence>
<accession>A0ACC1SDJ1</accession>
<keyword evidence="2" id="KW-1185">Reference proteome</keyword>
<protein>
    <submittedName>
        <fullName evidence="1">Uncharacterized protein</fullName>
    </submittedName>
</protein>
<comment type="caution">
    <text evidence="1">The sequence shown here is derived from an EMBL/GenBank/DDBJ whole genome shotgun (WGS) entry which is preliminary data.</text>
</comment>
<name>A0ACC1SDJ1_9APHY</name>
<proteinExistence type="predicted"/>
<reference evidence="1" key="1">
    <citation type="submission" date="2022-07" db="EMBL/GenBank/DDBJ databases">
        <title>Genome Sequence of Phlebia brevispora.</title>
        <authorList>
            <person name="Buettner E."/>
        </authorList>
    </citation>
    <scope>NUCLEOTIDE SEQUENCE</scope>
    <source>
        <strain evidence="1">MPL23</strain>
    </source>
</reference>
<sequence>MSKMSGRLASFKGPSTPNASPVKVKQSPTRSSPSRSAESTYHRKLRSLLYELRTVTENWDDIVLVDGLKAAKSLVDTRTELDNELALIPAGTQPQYRLVQPKLEVMETRISELDTVLVKLRRQFQKMNSLVENLESLLFDAHKTKGWQFVQEPMWVTWSLEKFVTSVPEILVPYHRSLEMHTEIVNILRSHSVPFEVSREAVSRWVAQPYLEEGSWDAQWEDLCEAEIERWDITKS</sequence>
<organism evidence="1 2">
    <name type="scientific">Phlebia brevispora</name>
    <dbReference type="NCBI Taxonomy" id="194682"/>
    <lineage>
        <taxon>Eukaryota</taxon>
        <taxon>Fungi</taxon>
        <taxon>Dikarya</taxon>
        <taxon>Basidiomycota</taxon>
        <taxon>Agaricomycotina</taxon>
        <taxon>Agaricomycetes</taxon>
        <taxon>Polyporales</taxon>
        <taxon>Meruliaceae</taxon>
        <taxon>Phlebia</taxon>
    </lineage>
</organism>